<dbReference type="InterPro" id="IPR011250">
    <property type="entry name" value="OMP/PagP_B-barrel"/>
</dbReference>
<evidence type="ECO:0000256" key="2">
    <source>
        <dbReference type="SAM" id="SignalP"/>
    </source>
</evidence>
<keyword evidence="4" id="KW-1185">Reference proteome</keyword>
<name>A0A2U8VXU8_9HYPH</name>
<dbReference type="KEGG" id="meti:DK427_24990"/>
<organism evidence="3 4">
    <name type="scientific">Methylobacterium radiodurans</name>
    <dbReference type="NCBI Taxonomy" id="2202828"/>
    <lineage>
        <taxon>Bacteria</taxon>
        <taxon>Pseudomonadati</taxon>
        <taxon>Pseudomonadota</taxon>
        <taxon>Alphaproteobacteria</taxon>
        <taxon>Hyphomicrobiales</taxon>
        <taxon>Methylobacteriaceae</taxon>
        <taxon>Methylobacterium</taxon>
    </lineage>
</organism>
<protein>
    <submittedName>
        <fullName evidence="3">Porin</fullName>
    </submittedName>
</protein>
<dbReference type="PANTHER" id="PTHR34001:SF3">
    <property type="entry name" value="BLL7405 PROTEIN"/>
    <property type="match status" value="1"/>
</dbReference>
<gene>
    <name evidence="3" type="ORF">DK427_24990</name>
</gene>
<comment type="similarity">
    <text evidence="1">Belongs to the Omp25/RopB family.</text>
</comment>
<evidence type="ECO:0000256" key="1">
    <source>
        <dbReference type="ARBA" id="ARBA00038306"/>
    </source>
</evidence>
<dbReference type="RefSeq" id="WP_109953740.1">
    <property type="nucleotide sequence ID" value="NZ_CP029551.1"/>
</dbReference>
<dbReference type="InterPro" id="IPR051692">
    <property type="entry name" value="OMP-like"/>
</dbReference>
<accession>A0A2U8VXU8</accession>
<dbReference type="AlphaFoldDB" id="A0A2U8VXU8"/>
<dbReference type="EMBL" id="CP029551">
    <property type="protein sequence ID" value="AWN38583.1"/>
    <property type="molecule type" value="Genomic_DNA"/>
</dbReference>
<evidence type="ECO:0000313" key="4">
    <source>
        <dbReference type="Proteomes" id="UP000246058"/>
    </source>
</evidence>
<dbReference type="Proteomes" id="UP000246058">
    <property type="component" value="Chromosome"/>
</dbReference>
<dbReference type="PANTHER" id="PTHR34001">
    <property type="entry name" value="BLL7405 PROTEIN"/>
    <property type="match status" value="1"/>
</dbReference>
<reference evidence="3 4" key="1">
    <citation type="submission" date="2018-05" db="EMBL/GenBank/DDBJ databases">
        <title>Complete Genome Sequence of Methylobacterium sp. 17Sr1-43.</title>
        <authorList>
            <person name="Srinivasan S."/>
        </authorList>
    </citation>
    <scope>NUCLEOTIDE SEQUENCE [LARGE SCALE GENOMIC DNA]</scope>
    <source>
        <strain evidence="3 4">17Sr1-43</strain>
    </source>
</reference>
<dbReference type="SUPFAM" id="SSF56925">
    <property type="entry name" value="OMPA-like"/>
    <property type="match status" value="1"/>
</dbReference>
<keyword evidence="2" id="KW-0732">Signal</keyword>
<feature type="chain" id="PRO_5016085244" evidence="2">
    <location>
        <begin position="21"/>
        <end position="294"/>
    </location>
</feature>
<sequence>MKKLLLASTVLAGLTAAASAADLPRRAAPPPVFTPVPVFTWTGFYAGFNAGYGFGTGNDRQAPTVVLVNGASGLVAPGTSAALGFSNNRSNTDGFVGGGQIGYNWQLTPGSGVVFGIEADAQYVDFGRERNRFALAGAGLLPGVGVFNPNGLSTLDYFGTVRGRLGYAFDRTLVYATGGFAYGSGGGRDFGLPNSSRDEFQTGYAVGGGIEYALPTDSFLNFFRSSAVTLKVEGLYVNLDQGNRNIGAFATTPAGGLVTVASPGVALVSGVTNNRRDTEFAVVRAGLNYKFGSY</sequence>
<evidence type="ECO:0000313" key="3">
    <source>
        <dbReference type="EMBL" id="AWN38583.1"/>
    </source>
</evidence>
<dbReference type="OrthoDB" id="8455142at2"/>
<proteinExistence type="inferred from homology"/>
<feature type="signal peptide" evidence="2">
    <location>
        <begin position="1"/>
        <end position="20"/>
    </location>
</feature>